<dbReference type="InterPro" id="IPR051940">
    <property type="entry name" value="Chitin_bind-dev_reg"/>
</dbReference>
<dbReference type="OrthoDB" id="439917at2759"/>
<accession>A0A6H5IKL4</accession>
<dbReference type="InterPro" id="IPR036508">
    <property type="entry name" value="Chitin-bd_dom_sf"/>
</dbReference>
<keyword evidence="5" id="KW-0325">Glycoprotein</keyword>
<evidence type="ECO:0000313" key="8">
    <source>
        <dbReference type="EMBL" id="CAB0035291.1"/>
    </source>
</evidence>
<feature type="domain" description="Chitin-binding type-2" evidence="7">
    <location>
        <begin position="303"/>
        <end position="361"/>
    </location>
</feature>
<evidence type="ECO:0000313" key="9">
    <source>
        <dbReference type="Proteomes" id="UP000479190"/>
    </source>
</evidence>
<dbReference type="Gene3D" id="2.170.140.10">
    <property type="entry name" value="Chitin binding domain"/>
    <property type="match status" value="4"/>
</dbReference>
<evidence type="ECO:0000256" key="4">
    <source>
        <dbReference type="ARBA" id="ARBA00023157"/>
    </source>
</evidence>
<organism evidence="8 9">
    <name type="scientific">Trichogramma brassicae</name>
    <dbReference type="NCBI Taxonomy" id="86971"/>
    <lineage>
        <taxon>Eukaryota</taxon>
        <taxon>Metazoa</taxon>
        <taxon>Ecdysozoa</taxon>
        <taxon>Arthropoda</taxon>
        <taxon>Hexapoda</taxon>
        <taxon>Insecta</taxon>
        <taxon>Pterygota</taxon>
        <taxon>Neoptera</taxon>
        <taxon>Endopterygota</taxon>
        <taxon>Hymenoptera</taxon>
        <taxon>Apocrita</taxon>
        <taxon>Proctotrupomorpha</taxon>
        <taxon>Chalcidoidea</taxon>
        <taxon>Trichogrammatidae</taxon>
        <taxon>Trichogramma</taxon>
    </lineage>
</organism>
<evidence type="ECO:0000256" key="1">
    <source>
        <dbReference type="ARBA" id="ARBA00022669"/>
    </source>
</evidence>
<dbReference type="SMART" id="SM00494">
    <property type="entry name" value="ChtBD2"/>
    <property type="match status" value="4"/>
</dbReference>
<evidence type="ECO:0000256" key="3">
    <source>
        <dbReference type="ARBA" id="ARBA00022737"/>
    </source>
</evidence>
<dbReference type="PROSITE" id="PS50940">
    <property type="entry name" value="CHIT_BIND_II"/>
    <property type="match status" value="4"/>
</dbReference>
<dbReference type="AlphaFoldDB" id="A0A6H5IKL4"/>
<dbReference type="PANTHER" id="PTHR23301">
    <property type="entry name" value="CHITIN BINDING PERITROPHIN-A"/>
    <property type="match status" value="1"/>
</dbReference>
<dbReference type="EMBL" id="CADCXV010000777">
    <property type="protein sequence ID" value="CAB0035291.1"/>
    <property type="molecule type" value="Genomic_DNA"/>
</dbReference>
<dbReference type="InterPro" id="IPR002557">
    <property type="entry name" value="Chitin-bd_dom"/>
</dbReference>
<proteinExistence type="predicted"/>
<sequence>MAKLSAAVICIMGFVALASGAFNCPRDDGQFEDPKQCDKFYECIDGLPIEKYCPDGLVFDPLNRKVNKCDHVFNVDCGERLELQPPQPTKKCPRRNGFFAHPDPSVCNIFYNCIDGEAIEITCTTGLHFDEYSGTCVWPDSAGRQGCGEVGKELSDGFRCPKDTGIDSRGQAVDHPKYAHPEDCQKFYVCLNGVNPREQGCSDGTVYNDVAQRCDAPENVPGWTGTKKNPRNTKSAHRVKKSSSVRKMFNTKISTAHVPYRDGPSTRISIRLEANKHPTMMTKSTYVLIVTAALLGNWLAGAQFRCPEPKGYFPDPNQCDLYFHCVDDQPEEKLCKDGLVFNDENPKKELCDVPANVDCGDRTALREYDPGAQRDAFVCKLAPPAPMRRTPSAYERGRRKIIAIQIRPLTTTGCCSAVRCNMSPVQRDAASVI</sequence>
<evidence type="ECO:0000256" key="6">
    <source>
        <dbReference type="SAM" id="SignalP"/>
    </source>
</evidence>
<dbReference type="PANTHER" id="PTHR23301:SF110">
    <property type="entry name" value="LD43683P-RELATED"/>
    <property type="match status" value="1"/>
</dbReference>
<keyword evidence="1" id="KW-0147">Chitin-binding</keyword>
<dbReference type="SUPFAM" id="SSF57625">
    <property type="entry name" value="Invertebrate chitin-binding proteins"/>
    <property type="match status" value="4"/>
</dbReference>
<name>A0A6H5IKL4_9HYME</name>
<feature type="signal peptide" evidence="6">
    <location>
        <begin position="1"/>
        <end position="20"/>
    </location>
</feature>
<feature type="chain" id="PRO_5026105599" description="Chitin-binding type-2 domain-containing protein" evidence="6">
    <location>
        <begin position="21"/>
        <end position="433"/>
    </location>
</feature>
<keyword evidence="4" id="KW-1015">Disulfide bond</keyword>
<keyword evidence="9" id="KW-1185">Reference proteome</keyword>
<evidence type="ECO:0000259" key="7">
    <source>
        <dbReference type="PROSITE" id="PS50940"/>
    </source>
</evidence>
<gene>
    <name evidence="8" type="ORF">TBRA_LOCUS7189</name>
</gene>
<keyword evidence="3" id="KW-0677">Repeat</keyword>
<evidence type="ECO:0000256" key="5">
    <source>
        <dbReference type="ARBA" id="ARBA00023180"/>
    </source>
</evidence>
<protein>
    <recommendedName>
        <fullName evidence="7">Chitin-binding type-2 domain-containing protein</fullName>
    </recommendedName>
</protein>
<keyword evidence="2 6" id="KW-0732">Signal</keyword>
<feature type="domain" description="Chitin-binding type-2" evidence="7">
    <location>
        <begin position="157"/>
        <end position="220"/>
    </location>
</feature>
<reference evidence="8 9" key="1">
    <citation type="submission" date="2020-02" db="EMBL/GenBank/DDBJ databases">
        <authorList>
            <person name="Ferguson B K."/>
        </authorList>
    </citation>
    <scope>NUCLEOTIDE SEQUENCE [LARGE SCALE GENOMIC DNA]</scope>
</reference>
<dbReference type="GO" id="GO:0005576">
    <property type="term" value="C:extracellular region"/>
    <property type="evidence" value="ECO:0007669"/>
    <property type="project" value="InterPro"/>
</dbReference>
<feature type="domain" description="Chitin-binding type-2" evidence="7">
    <location>
        <begin position="89"/>
        <end position="149"/>
    </location>
</feature>
<dbReference type="Proteomes" id="UP000479190">
    <property type="component" value="Unassembled WGS sequence"/>
</dbReference>
<evidence type="ECO:0000256" key="2">
    <source>
        <dbReference type="ARBA" id="ARBA00022729"/>
    </source>
</evidence>
<dbReference type="GO" id="GO:0008061">
    <property type="term" value="F:chitin binding"/>
    <property type="evidence" value="ECO:0007669"/>
    <property type="project" value="UniProtKB-KW"/>
</dbReference>
<feature type="domain" description="Chitin-binding type-2" evidence="7">
    <location>
        <begin position="21"/>
        <end position="79"/>
    </location>
</feature>
<dbReference type="Pfam" id="PF01607">
    <property type="entry name" value="CBM_14"/>
    <property type="match status" value="4"/>
</dbReference>